<feature type="coiled-coil region" evidence="6">
    <location>
        <begin position="104"/>
        <end position="131"/>
    </location>
</feature>
<comment type="caution">
    <text evidence="8">The sequence shown here is derived from an EMBL/GenBank/DDBJ whole genome shotgun (WGS) entry which is preliminary data.</text>
</comment>
<evidence type="ECO:0000313" key="8">
    <source>
        <dbReference type="EMBL" id="MFD2835377.1"/>
    </source>
</evidence>
<dbReference type="SMART" id="SM00388">
    <property type="entry name" value="HisKA"/>
    <property type="match status" value="1"/>
</dbReference>
<keyword evidence="3" id="KW-0597">Phosphoprotein</keyword>
<dbReference type="GO" id="GO:0005524">
    <property type="term" value="F:ATP binding"/>
    <property type="evidence" value="ECO:0007669"/>
    <property type="project" value="UniProtKB-KW"/>
</dbReference>
<accession>A0ABW5XA90</accession>
<dbReference type="Proteomes" id="UP001597438">
    <property type="component" value="Unassembled WGS sequence"/>
</dbReference>
<dbReference type="CDD" id="cd00082">
    <property type="entry name" value="HisKA"/>
    <property type="match status" value="1"/>
</dbReference>
<dbReference type="PRINTS" id="PR00344">
    <property type="entry name" value="BCTRLSENSOR"/>
</dbReference>
<dbReference type="Gene3D" id="1.10.287.130">
    <property type="match status" value="1"/>
</dbReference>
<keyword evidence="8" id="KW-0547">Nucleotide-binding</keyword>
<dbReference type="InterPro" id="IPR005467">
    <property type="entry name" value="His_kinase_dom"/>
</dbReference>
<evidence type="ECO:0000256" key="5">
    <source>
        <dbReference type="ARBA" id="ARBA00022777"/>
    </source>
</evidence>
<dbReference type="InterPro" id="IPR003661">
    <property type="entry name" value="HisK_dim/P_dom"/>
</dbReference>
<name>A0ABW5XA90_9FLAO</name>
<dbReference type="InterPro" id="IPR004358">
    <property type="entry name" value="Sig_transdc_His_kin-like_C"/>
</dbReference>
<dbReference type="Pfam" id="PF02518">
    <property type="entry name" value="HATPase_c"/>
    <property type="match status" value="1"/>
</dbReference>
<comment type="catalytic activity">
    <reaction evidence="1">
        <text>ATP + protein L-histidine = ADP + protein N-phospho-L-histidine.</text>
        <dbReference type="EC" id="2.7.13.3"/>
    </reaction>
</comment>
<organism evidence="8 9">
    <name type="scientific">Christiangramia antarctica</name>
    <dbReference type="NCBI Taxonomy" id="2058158"/>
    <lineage>
        <taxon>Bacteria</taxon>
        <taxon>Pseudomonadati</taxon>
        <taxon>Bacteroidota</taxon>
        <taxon>Flavobacteriia</taxon>
        <taxon>Flavobacteriales</taxon>
        <taxon>Flavobacteriaceae</taxon>
        <taxon>Christiangramia</taxon>
    </lineage>
</organism>
<evidence type="ECO:0000259" key="7">
    <source>
        <dbReference type="PROSITE" id="PS50109"/>
    </source>
</evidence>
<evidence type="ECO:0000256" key="2">
    <source>
        <dbReference type="ARBA" id="ARBA00012438"/>
    </source>
</evidence>
<keyword evidence="8" id="KW-0067">ATP-binding</keyword>
<dbReference type="SUPFAM" id="SSF55874">
    <property type="entry name" value="ATPase domain of HSP90 chaperone/DNA topoisomerase II/histidine kinase"/>
    <property type="match status" value="1"/>
</dbReference>
<dbReference type="InterPro" id="IPR050351">
    <property type="entry name" value="BphY/WalK/GraS-like"/>
</dbReference>
<dbReference type="PANTHER" id="PTHR42878:SF15">
    <property type="entry name" value="BACTERIOPHYTOCHROME"/>
    <property type="match status" value="1"/>
</dbReference>
<proteinExistence type="predicted"/>
<dbReference type="SUPFAM" id="SSF47384">
    <property type="entry name" value="Homodimeric domain of signal transducing histidine kinase"/>
    <property type="match status" value="1"/>
</dbReference>
<evidence type="ECO:0000256" key="6">
    <source>
        <dbReference type="SAM" id="Coils"/>
    </source>
</evidence>
<evidence type="ECO:0000313" key="9">
    <source>
        <dbReference type="Proteomes" id="UP001597438"/>
    </source>
</evidence>
<dbReference type="PROSITE" id="PS50109">
    <property type="entry name" value="HIS_KIN"/>
    <property type="match status" value="1"/>
</dbReference>
<dbReference type="InterPro" id="IPR036097">
    <property type="entry name" value="HisK_dim/P_sf"/>
</dbReference>
<dbReference type="Gene3D" id="3.30.565.10">
    <property type="entry name" value="Histidine kinase-like ATPase, C-terminal domain"/>
    <property type="match status" value="1"/>
</dbReference>
<dbReference type="PANTHER" id="PTHR42878">
    <property type="entry name" value="TWO-COMPONENT HISTIDINE KINASE"/>
    <property type="match status" value="1"/>
</dbReference>
<dbReference type="SMART" id="SM00387">
    <property type="entry name" value="HATPase_c"/>
    <property type="match status" value="1"/>
</dbReference>
<keyword evidence="9" id="KW-1185">Reference proteome</keyword>
<dbReference type="EC" id="2.7.13.3" evidence="2"/>
<dbReference type="RefSeq" id="WP_251741132.1">
    <property type="nucleotide sequence ID" value="NZ_JBHUOJ010000039.1"/>
</dbReference>
<evidence type="ECO:0000256" key="3">
    <source>
        <dbReference type="ARBA" id="ARBA00022553"/>
    </source>
</evidence>
<protein>
    <recommendedName>
        <fullName evidence="2">histidine kinase</fullName>
        <ecNumber evidence="2">2.7.13.3</ecNumber>
    </recommendedName>
</protein>
<reference evidence="9" key="1">
    <citation type="journal article" date="2019" name="Int. J. Syst. Evol. Microbiol.">
        <title>The Global Catalogue of Microorganisms (GCM) 10K type strain sequencing project: providing services to taxonomists for standard genome sequencing and annotation.</title>
        <authorList>
            <consortium name="The Broad Institute Genomics Platform"/>
            <consortium name="The Broad Institute Genome Sequencing Center for Infectious Disease"/>
            <person name="Wu L."/>
            <person name="Ma J."/>
        </authorList>
    </citation>
    <scope>NUCLEOTIDE SEQUENCE [LARGE SCALE GENOMIC DNA]</scope>
    <source>
        <strain evidence="9">KCTC 52925</strain>
    </source>
</reference>
<evidence type="ECO:0000256" key="4">
    <source>
        <dbReference type="ARBA" id="ARBA00022679"/>
    </source>
</evidence>
<keyword evidence="5" id="KW-0418">Kinase</keyword>
<evidence type="ECO:0000256" key="1">
    <source>
        <dbReference type="ARBA" id="ARBA00000085"/>
    </source>
</evidence>
<gene>
    <name evidence="8" type="ORF">ACFSYS_18945</name>
</gene>
<dbReference type="Pfam" id="PF00512">
    <property type="entry name" value="HisKA"/>
    <property type="match status" value="1"/>
</dbReference>
<sequence>MNLLLQRQIRKYLPEEFHANENLKVFLEAVEKSYYNNDEHLKMIQRAMKLSSDELFEANKKLNLEANNQQRIIDTIKNCINTLNLKTPTNGENRMEIEDLTGFIEEQSEEIHKIQFQREELLKNLEKKNQALSDYAHMVSHDLKSPLRSIDSLANWILQDNKEKLTKEGIHHFKLLLLNVEKMDALIDGILNYSTIDQAVIDSYPVNLNVLTKDIIQILYIPKNIKFTINKVLPTIKGDKFRLQQLFQNLIQNAIKSIDKPFGEIEIDVVEDDVFWKFSIKDNGIGIPEEYHTKIFRIFEKIENDQAATGIGLSIVKKIIDFYNGKLWLESKPNSGSTFYFMLPKNSRDDRRAS</sequence>
<dbReference type="InterPro" id="IPR003594">
    <property type="entry name" value="HATPase_dom"/>
</dbReference>
<feature type="domain" description="Histidine kinase" evidence="7">
    <location>
        <begin position="138"/>
        <end position="347"/>
    </location>
</feature>
<keyword evidence="4" id="KW-0808">Transferase</keyword>
<dbReference type="InterPro" id="IPR036890">
    <property type="entry name" value="HATPase_C_sf"/>
</dbReference>
<dbReference type="EMBL" id="JBHUOJ010000039">
    <property type="protein sequence ID" value="MFD2835377.1"/>
    <property type="molecule type" value="Genomic_DNA"/>
</dbReference>
<keyword evidence="6" id="KW-0175">Coiled coil</keyword>